<dbReference type="AlphaFoldDB" id="A0A6G9QM77"/>
<protein>
    <recommendedName>
        <fullName evidence="2">protein-glutamate O-methyltransferase</fullName>
        <ecNumber evidence="2">2.1.1.80</ecNumber>
    </recommendedName>
</protein>
<dbReference type="PROSITE" id="PS50122">
    <property type="entry name" value="CHEB"/>
    <property type="match status" value="1"/>
</dbReference>
<dbReference type="Pfam" id="PF13596">
    <property type="entry name" value="PAS_10"/>
    <property type="match status" value="1"/>
</dbReference>
<dbReference type="InterPro" id="IPR000673">
    <property type="entry name" value="Sig_transdc_resp-reg_Me-estase"/>
</dbReference>
<evidence type="ECO:0000256" key="4">
    <source>
        <dbReference type="ARBA" id="ARBA00022679"/>
    </source>
</evidence>
<dbReference type="GO" id="GO:0008984">
    <property type="term" value="F:protein-glutamate methylesterase activity"/>
    <property type="evidence" value="ECO:0007669"/>
    <property type="project" value="InterPro"/>
</dbReference>
<dbReference type="EMBL" id="CP050313">
    <property type="protein sequence ID" value="QIR15694.1"/>
    <property type="molecule type" value="Genomic_DNA"/>
</dbReference>
<dbReference type="Gene3D" id="3.40.50.150">
    <property type="entry name" value="Vaccinia Virus protein VP39"/>
    <property type="match status" value="1"/>
</dbReference>
<keyword evidence="3" id="KW-0489">Methyltransferase</keyword>
<evidence type="ECO:0000259" key="8">
    <source>
        <dbReference type="PROSITE" id="PS50122"/>
    </source>
</evidence>
<dbReference type="PRINTS" id="PR00996">
    <property type="entry name" value="CHERMTFRASE"/>
</dbReference>
<feature type="active site" evidence="6">
    <location>
        <position position="63"/>
    </location>
</feature>
<keyword evidence="6" id="KW-0378">Hydrolase</keyword>
<dbReference type="Gene3D" id="3.30.450.20">
    <property type="entry name" value="PAS domain"/>
    <property type="match status" value="2"/>
</dbReference>
<dbReference type="Pfam" id="PF01739">
    <property type="entry name" value="CheR"/>
    <property type="match status" value="1"/>
</dbReference>
<keyword evidence="7" id="KW-0175">Coiled coil</keyword>
<dbReference type="KEGG" id="saes:HBH39_15365"/>
<dbReference type="Gene3D" id="1.10.155.10">
    <property type="entry name" value="Chemotaxis receptor methyltransferase CheR, N-terminal domain"/>
    <property type="match status" value="1"/>
</dbReference>
<organism evidence="10 11">
    <name type="scientific">Shewanella aestuarii</name>
    <dbReference type="NCBI Taxonomy" id="1028752"/>
    <lineage>
        <taxon>Bacteria</taxon>
        <taxon>Pseudomonadati</taxon>
        <taxon>Pseudomonadota</taxon>
        <taxon>Gammaproteobacteria</taxon>
        <taxon>Alteromonadales</taxon>
        <taxon>Shewanellaceae</taxon>
        <taxon>Shewanella</taxon>
    </lineage>
</organism>
<keyword evidence="6" id="KW-0145">Chemotaxis</keyword>
<evidence type="ECO:0000256" key="3">
    <source>
        <dbReference type="ARBA" id="ARBA00022603"/>
    </source>
</evidence>
<feature type="coiled-coil region" evidence="7">
    <location>
        <begin position="655"/>
        <end position="756"/>
    </location>
</feature>
<dbReference type="PROSITE" id="PS50123">
    <property type="entry name" value="CHER"/>
    <property type="match status" value="1"/>
</dbReference>
<feature type="active site" evidence="6">
    <location>
        <position position="36"/>
    </location>
</feature>
<dbReference type="GO" id="GO:0005737">
    <property type="term" value="C:cytoplasm"/>
    <property type="evidence" value="ECO:0007669"/>
    <property type="project" value="InterPro"/>
</dbReference>
<keyword evidence="11" id="KW-1185">Reference proteome</keyword>
<dbReference type="PANTHER" id="PTHR24422:SF27">
    <property type="entry name" value="PROTEIN-GLUTAMATE O-METHYLTRANSFERASE"/>
    <property type="match status" value="1"/>
</dbReference>
<evidence type="ECO:0000256" key="5">
    <source>
        <dbReference type="ARBA" id="ARBA00022691"/>
    </source>
</evidence>
<evidence type="ECO:0000313" key="10">
    <source>
        <dbReference type="EMBL" id="QIR15694.1"/>
    </source>
</evidence>
<dbReference type="PANTHER" id="PTHR24422">
    <property type="entry name" value="CHEMOTAXIS PROTEIN METHYLTRANSFERASE"/>
    <property type="match status" value="1"/>
</dbReference>
<evidence type="ECO:0000256" key="1">
    <source>
        <dbReference type="ARBA" id="ARBA00001541"/>
    </source>
</evidence>
<accession>A0A6G9QM77</accession>
<evidence type="ECO:0000259" key="9">
    <source>
        <dbReference type="PROSITE" id="PS50123"/>
    </source>
</evidence>
<evidence type="ECO:0000313" key="11">
    <source>
        <dbReference type="Proteomes" id="UP000502608"/>
    </source>
</evidence>
<dbReference type="CDD" id="cd16434">
    <property type="entry name" value="CheB-CheR_fusion"/>
    <property type="match status" value="1"/>
</dbReference>
<dbReference type="SUPFAM" id="SSF57997">
    <property type="entry name" value="Tropomyosin"/>
    <property type="match status" value="1"/>
</dbReference>
<gene>
    <name evidence="10" type="ORF">HBH39_15365</name>
</gene>
<keyword evidence="4" id="KW-0808">Transferase</keyword>
<evidence type="ECO:0000256" key="6">
    <source>
        <dbReference type="PROSITE-ProRule" id="PRU00050"/>
    </source>
</evidence>
<comment type="catalytic activity">
    <reaction evidence="1">
        <text>L-glutamyl-[protein] + S-adenosyl-L-methionine = [protein]-L-glutamate 5-O-methyl ester + S-adenosyl-L-homocysteine</text>
        <dbReference type="Rhea" id="RHEA:24452"/>
        <dbReference type="Rhea" id="RHEA-COMP:10208"/>
        <dbReference type="Rhea" id="RHEA-COMP:10311"/>
        <dbReference type="ChEBI" id="CHEBI:29973"/>
        <dbReference type="ChEBI" id="CHEBI:57856"/>
        <dbReference type="ChEBI" id="CHEBI:59789"/>
        <dbReference type="ChEBI" id="CHEBI:82795"/>
        <dbReference type="EC" id="2.1.1.80"/>
    </reaction>
</comment>
<dbReference type="Proteomes" id="UP000502608">
    <property type="component" value="Chromosome"/>
</dbReference>
<dbReference type="GO" id="GO:0032259">
    <property type="term" value="P:methylation"/>
    <property type="evidence" value="ECO:0007669"/>
    <property type="project" value="UniProtKB-KW"/>
</dbReference>
<feature type="active site" evidence="6">
    <location>
        <position position="155"/>
    </location>
</feature>
<keyword evidence="5" id="KW-0949">S-adenosyl-L-methionine</keyword>
<reference evidence="10 11" key="1">
    <citation type="submission" date="2020-03" db="EMBL/GenBank/DDBJ databases">
        <title>Complete genome sequence of Shewanella sp.</title>
        <authorList>
            <person name="Kim Y.-S."/>
            <person name="Kim S.-J."/>
            <person name="Jung H.-K."/>
            <person name="Kim K.-H."/>
        </authorList>
    </citation>
    <scope>NUCLEOTIDE SEQUENCE [LARGE SCALE GENOMIC DNA]</scope>
    <source>
        <strain evidence="10 11">PN3F2</strain>
    </source>
</reference>
<dbReference type="InterPro" id="IPR022642">
    <property type="entry name" value="CheR_C"/>
</dbReference>
<proteinExistence type="predicted"/>
<dbReference type="InterPro" id="IPR036804">
    <property type="entry name" value="CheR_N_sf"/>
</dbReference>
<dbReference type="GO" id="GO:0008983">
    <property type="term" value="F:protein-glutamate O-methyltransferase activity"/>
    <property type="evidence" value="ECO:0007669"/>
    <property type="project" value="UniProtKB-EC"/>
</dbReference>
<feature type="domain" description="CheB-type methylesterase" evidence="8">
    <location>
        <begin position="30"/>
        <end position="213"/>
    </location>
</feature>
<dbReference type="Pfam" id="PF03705">
    <property type="entry name" value="CheR_N"/>
    <property type="match status" value="1"/>
</dbReference>
<dbReference type="SUPFAM" id="SSF52738">
    <property type="entry name" value="Methylesterase CheB, C-terminal domain"/>
    <property type="match status" value="1"/>
</dbReference>
<dbReference type="InterPro" id="IPR050903">
    <property type="entry name" value="Bact_Chemotaxis_MeTrfase"/>
</dbReference>
<dbReference type="SMART" id="SM00138">
    <property type="entry name" value="MeTrc"/>
    <property type="match status" value="1"/>
</dbReference>
<dbReference type="InterPro" id="IPR022641">
    <property type="entry name" value="CheR_N"/>
</dbReference>
<dbReference type="Gene3D" id="3.40.50.180">
    <property type="entry name" value="Methylesterase CheB, C-terminal domain"/>
    <property type="match status" value="1"/>
</dbReference>
<feature type="domain" description="CheR-type methyltransferase" evidence="9">
    <location>
        <begin position="229"/>
        <end position="493"/>
    </location>
</feature>
<dbReference type="SUPFAM" id="SSF47757">
    <property type="entry name" value="Chemotaxis receptor methyltransferase CheR, N-terminal domain"/>
    <property type="match status" value="1"/>
</dbReference>
<dbReference type="EC" id="2.1.1.80" evidence="2"/>
<dbReference type="InterPro" id="IPR029063">
    <property type="entry name" value="SAM-dependent_MTases_sf"/>
</dbReference>
<dbReference type="RefSeq" id="WP_167679550.1">
    <property type="nucleotide sequence ID" value="NZ_CP050313.1"/>
</dbReference>
<dbReference type="SUPFAM" id="SSF55785">
    <property type="entry name" value="PYP-like sensor domain (PAS domain)"/>
    <property type="match status" value="1"/>
</dbReference>
<dbReference type="InterPro" id="IPR035909">
    <property type="entry name" value="CheB_C"/>
</dbReference>
<sequence length="1030" mass="115828">MKQSNDVTSTEQVDKTVYTQMSSVNKVFPIIGIGSSAGGLEALEQFLSNIPGDCGMAFIVVQHLDPNHKDMMSELLQRGTSLKVLQITDHLPVKPNHVYVIPPAYDLTILNDVLLLLPRIDTKGLHLPIDDFFASLALDKKEHSIGVILSGMGSDGSLGVIKIKQQGGAVFVQSVDTAKYEGMPISAIDTGQVDAQAPAEELIDKIMAHIEKTGQTAKSIDSHKKECCEIEKVIALMRANTGHDFSLYKKSTILRRIERRMELHQLAKVADYVRYLRANPQETDLLFSEVLIGVTNFFRDKCVWQKLESEVISVLLSQYPDGGTLRAWVPACSTGEEAYTLAIVFQEAIRKVNSHQHFDLQIFATDLDNESVKKARKAIYPNSITENVSPTILERYFVPIKEGYKISKSLRQKVIFSQQSLIMDPPFTKLDLISCRNLFIYLEAELQQKLIALFHYSLNSVGFLILGMSETIGEADQLFLALEGKQRIYKRRNSLQPVNLTTFPTQAIASKLDELTLENFAPVKPENTHILNLENLANSLLHDYFAPSAVLTTKQADIVYISGKTGKYLEPAVGKVNHNLFAMARQGLSAPLNEVFYRALRQNKKLELRNIEIGTLDETLQVDVSVQPVLSPAGLSGMVLVIFSISAVQLASAKINRKRNASQKHNDEIETLQQVLQLAREELRMTTSEMQFIQENLKSANEELKSTNEELQSTNEELTTSKEEMQSMNEELQTVNHELNTKVSELSEASDDMENLLNSTNIATLFLDKNLKVRRFTTEILNIFKLISSDVGRPITDLVSSLIYPELVNDCHEVLRSLIFHEEEVTTHDGRWYIVRIMPYRTQESLIDGVVITFSDNTVNRKANIAMTKSESRFRLLFENSVNAVAYKRIILKDGKAVDFNYLEVNNAYVEITNLYGVVGKNGSVVIPNILQSNPDFMAVCGRVAKSGISEKIEYYVEESKQWFVCSMHSEVQELFVCVTENITDKKKNISTLADIKQMLEQGSQASKFELQQIIHNVQAKLNNLLILDE</sequence>
<dbReference type="Pfam" id="PF01339">
    <property type="entry name" value="CheB_methylest"/>
    <property type="match status" value="1"/>
</dbReference>
<name>A0A6G9QM77_9GAMM</name>
<evidence type="ECO:0000256" key="2">
    <source>
        <dbReference type="ARBA" id="ARBA00012534"/>
    </source>
</evidence>
<dbReference type="GO" id="GO:0006935">
    <property type="term" value="P:chemotaxis"/>
    <property type="evidence" value="ECO:0007669"/>
    <property type="project" value="UniProtKB-UniRule"/>
</dbReference>
<evidence type="ECO:0000256" key="7">
    <source>
        <dbReference type="SAM" id="Coils"/>
    </source>
</evidence>
<dbReference type="InterPro" id="IPR000780">
    <property type="entry name" value="CheR_MeTrfase"/>
</dbReference>
<dbReference type="SUPFAM" id="SSF53335">
    <property type="entry name" value="S-adenosyl-L-methionine-dependent methyltransferases"/>
    <property type="match status" value="1"/>
</dbReference>
<dbReference type="InterPro" id="IPR035965">
    <property type="entry name" value="PAS-like_dom_sf"/>
</dbReference>
<dbReference type="GO" id="GO:0000156">
    <property type="term" value="F:phosphorelay response regulator activity"/>
    <property type="evidence" value="ECO:0007669"/>
    <property type="project" value="InterPro"/>
</dbReference>